<evidence type="ECO:0000259" key="2">
    <source>
        <dbReference type="Pfam" id="PF01551"/>
    </source>
</evidence>
<evidence type="ECO:0000256" key="1">
    <source>
        <dbReference type="SAM" id="SignalP"/>
    </source>
</evidence>
<dbReference type="InterPro" id="IPR011055">
    <property type="entry name" value="Dup_hybrid_motif"/>
</dbReference>
<gene>
    <name evidence="4" type="ORF">OG560_33715</name>
</gene>
<sequence length="436" mass="45690">MTRRRRSTVRTLLTGALALGLVTSATAGAYAGTSRVPQSHGTVRTASADADCSGSVSLYGTLTDGRLTYSQIDPSTGNRLKTHIGPDLGFVPRALATLNFNTLLATDASGTLYRIDVKTNNLSLALMSAPTPIGTGWTHDKLVYDGHGHLYGTAGGVLLQYLVSQPKPAGSQHIGQRREIGTGFVLKALASTGDDRLLATTDDGRLLEYRISDAGTWTSSQLAAANWSGFSKLVSPGGGLYYGVTAAGGMYWYQDLNPSDGAGSDIIYHNDDPVDLSGWTQALLSAEAETATCVGRQYSYVLPHSAVSRGELDDPHHDYAAIDIPVPTGTPVYAVTRGTVGHIDGGFGNGITLTDVNGVTYIYGHLDSRGVATGTTVAPGQYLGESGNTGQSTGPHLHFEIRIDGVKHCPQQQLLALYDGATPPAPSSLPTSGCSY</sequence>
<dbReference type="PANTHER" id="PTHR21666:SF270">
    <property type="entry name" value="MUREIN HYDROLASE ACTIVATOR ENVC"/>
    <property type="match status" value="1"/>
</dbReference>
<proteinExistence type="predicted"/>
<organism evidence="4 5">
    <name type="scientific">[Kitasatospora] papulosa</name>
    <dbReference type="NCBI Taxonomy" id="1464011"/>
    <lineage>
        <taxon>Bacteria</taxon>
        <taxon>Bacillati</taxon>
        <taxon>Actinomycetota</taxon>
        <taxon>Actinomycetes</taxon>
        <taxon>Kitasatosporales</taxon>
        <taxon>Streptomycetaceae</taxon>
        <taxon>Streptomyces</taxon>
    </lineage>
</organism>
<dbReference type="Pfam" id="PF01551">
    <property type="entry name" value="Peptidase_M23"/>
    <property type="match status" value="1"/>
</dbReference>
<reference evidence="4 5" key="1">
    <citation type="submission" date="2022-10" db="EMBL/GenBank/DDBJ databases">
        <title>The complete genomes of actinobacterial strains from the NBC collection.</title>
        <authorList>
            <person name="Joergensen T.S."/>
            <person name="Alvarez Arevalo M."/>
            <person name="Sterndorff E.B."/>
            <person name="Faurdal D."/>
            <person name="Vuksanovic O."/>
            <person name="Mourched A.-S."/>
            <person name="Charusanti P."/>
            <person name="Shaw S."/>
            <person name="Blin K."/>
            <person name="Weber T."/>
        </authorList>
    </citation>
    <scope>NUCLEOTIDE SEQUENCE [LARGE SCALE GENOMIC DNA]</scope>
    <source>
        <strain evidence="4 5">NBC_00185</strain>
    </source>
</reference>
<keyword evidence="5" id="KW-1185">Reference proteome</keyword>
<evidence type="ECO:0000313" key="5">
    <source>
        <dbReference type="Proteomes" id="UP001622496"/>
    </source>
</evidence>
<name>A0ABZ1KGN2_9ACTN</name>
<feature type="chain" id="PRO_5045938326" evidence="1">
    <location>
        <begin position="28"/>
        <end position="436"/>
    </location>
</feature>
<dbReference type="RefSeq" id="WP_362562889.1">
    <property type="nucleotide sequence ID" value="NZ_CP108135.1"/>
</dbReference>
<feature type="domain" description="M23ase beta-sheet core" evidence="2">
    <location>
        <begin position="321"/>
        <end position="407"/>
    </location>
</feature>
<protein>
    <submittedName>
        <fullName evidence="4">Peptidoglycan DD-metalloendopeptidase family protein</fullName>
    </submittedName>
</protein>
<evidence type="ECO:0000259" key="3">
    <source>
        <dbReference type="Pfam" id="PF14517"/>
    </source>
</evidence>
<keyword evidence="1" id="KW-0732">Signal</keyword>
<dbReference type="PANTHER" id="PTHR21666">
    <property type="entry name" value="PEPTIDASE-RELATED"/>
    <property type="match status" value="1"/>
</dbReference>
<feature type="signal peptide" evidence="1">
    <location>
        <begin position="1"/>
        <end position="27"/>
    </location>
</feature>
<dbReference type="EMBL" id="CP108135">
    <property type="protein sequence ID" value="WTP70111.1"/>
    <property type="molecule type" value="Genomic_DNA"/>
</dbReference>
<dbReference type="Pfam" id="PF14517">
    <property type="entry name" value="Tachylectin"/>
    <property type="match status" value="1"/>
</dbReference>
<dbReference type="Gene3D" id="2.115.10.10">
    <property type="entry name" value="Tachylectin 2"/>
    <property type="match status" value="1"/>
</dbReference>
<dbReference type="SUPFAM" id="SSF50998">
    <property type="entry name" value="Quinoprotein alcohol dehydrogenase-like"/>
    <property type="match status" value="1"/>
</dbReference>
<accession>A0ABZ1KGN2</accession>
<dbReference type="SUPFAM" id="SSF51261">
    <property type="entry name" value="Duplicated hybrid motif"/>
    <property type="match status" value="1"/>
</dbReference>
<dbReference type="InterPro" id="IPR050570">
    <property type="entry name" value="Cell_wall_metabolism_enzyme"/>
</dbReference>
<dbReference type="Gene3D" id="2.70.70.10">
    <property type="entry name" value="Glucose Permease (Domain IIA)"/>
    <property type="match status" value="1"/>
</dbReference>
<dbReference type="Proteomes" id="UP001622496">
    <property type="component" value="Chromosome"/>
</dbReference>
<dbReference type="InterPro" id="IPR023294">
    <property type="entry name" value="Tachylectin2"/>
</dbReference>
<feature type="domain" description="Tachylectin 2" evidence="3">
    <location>
        <begin position="83"/>
        <end position="262"/>
    </location>
</feature>
<evidence type="ECO:0000313" key="4">
    <source>
        <dbReference type="EMBL" id="WTP70111.1"/>
    </source>
</evidence>
<dbReference type="CDD" id="cd12797">
    <property type="entry name" value="M23_peptidase"/>
    <property type="match status" value="1"/>
</dbReference>
<dbReference type="InterPro" id="IPR016047">
    <property type="entry name" value="M23ase_b-sheet_dom"/>
</dbReference>
<dbReference type="InterPro" id="IPR011047">
    <property type="entry name" value="Quinoprotein_ADH-like_sf"/>
</dbReference>